<gene>
    <name evidence="12" type="ORF">BFR47_15055</name>
</gene>
<sequence length="652" mass="71454">MRIQHKLILALLLTTLLPIGLLSTFTIHQARQLAEQRFLEQGRSEIHKLDQAFSAHFDQIGQNVDFLASSPLLARADTSLSTYHQGPALRMTPDRNGGIETEIYREFERFADSHPGLAYVYMGTRDGGYVQWPLGEVTSGYDPRQRPWYQKAQSSPGQVIRTGAYYWAADDNTMIGVSRSFKNSDGQDYGVMSMDVSLKELTSMAQQARLGERGYLMLIEDSGTVLVDAARPEHNFRLLASLEEEGYRRLSDTSEGRLELELGGEGFRALVYPSPSLGWKFIALMPEHEILAPARQMLWTTLGSTALVVVLVLLLAWWLSGLLVKPILAVSRGLKDIAQGEGDLTRRLTIGSRDETGELARWFNQFLESIQQLVVRIKDTAHQVDAVSTLGRENATAVDTASGHQLEEVERMVTALTEMSASANEVARSCTRSAQAAALGQRAGDQGKAVMLDTEASVRALSDQLSQSALHIHQLEAESGRINSILEVIRGIAEQTNLLALNAAIEAARAGEQGRGFAVVADEVRTLAQRTQVSTAEIDSLLASLNLQTRQAVENMKASQQQSEQAVLRSGQAREAFETIKVSVDEITDMTTQIASAAEQQHLVTESINAHIGAIHSAASEVNQVSTRVADHAGRQADLAGELGQLVNQFRI</sequence>
<dbReference type="Gene3D" id="6.10.340.10">
    <property type="match status" value="1"/>
</dbReference>
<keyword evidence="5" id="KW-1133">Transmembrane helix</keyword>
<feature type="domain" description="Methyl-accepting transducer" evidence="10">
    <location>
        <begin position="380"/>
        <end position="616"/>
    </location>
</feature>
<evidence type="ECO:0000259" key="10">
    <source>
        <dbReference type="PROSITE" id="PS50111"/>
    </source>
</evidence>
<dbReference type="SMART" id="SM00283">
    <property type="entry name" value="MA"/>
    <property type="match status" value="1"/>
</dbReference>
<organism evidence="12 13">
    <name type="scientific">Oceanisphaera psychrotolerans</name>
    <dbReference type="NCBI Taxonomy" id="1414654"/>
    <lineage>
        <taxon>Bacteria</taxon>
        <taxon>Pseudomonadati</taxon>
        <taxon>Pseudomonadota</taxon>
        <taxon>Gammaproteobacteria</taxon>
        <taxon>Aeromonadales</taxon>
        <taxon>Aeromonadaceae</taxon>
        <taxon>Oceanisphaera</taxon>
    </lineage>
</organism>
<comment type="similarity">
    <text evidence="8">Belongs to the methyl-accepting chemotaxis (MCP) protein family.</text>
</comment>
<dbReference type="SUPFAM" id="SSF103190">
    <property type="entry name" value="Sensory domain-like"/>
    <property type="match status" value="1"/>
</dbReference>
<evidence type="ECO:0000256" key="6">
    <source>
        <dbReference type="ARBA" id="ARBA00023136"/>
    </source>
</evidence>
<evidence type="ECO:0000256" key="1">
    <source>
        <dbReference type="ARBA" id="ARBA00004651"/>
    </source>
</evidence>
<evidence type="ECO:0000256" key="5">
    <source>
        <dbReference type="ARBA" id="ARBA00022989"/>
    </source>
</evidence>
<dbReference type="CDD" id="cd06225">
    <property type="entry name" value="HAMP"/>
    <property type="match status" value="1"/>
</dbReference>
<dbReference type="EMBL" id="MDKE01000025">
    <property type="protein sequence ID" value="OIN08832.1"/>
    <property type="molecule type" value="Genomic_DNA"/>
</dbReference>
<keyword evidence="4" id="KW-0812">Transmembrane</keyword>
<dbReference type="GO" id="GO:0007165">
    <property type="term" value="P:signal transduction"/>
    <property type="evidence" value="ECO:0007669"/>
    <property type="project" value="UniProtKB-KW"/>
</dbReference>
<comment type="caution">
    <text evidence="12">The sequence shown here is derived from an EMBL/GenBank/DDBJ whole genome shotgun (WGS) entry which is preliminary data.</text>
</comment>
<dbReference type="AlphaFoldDB" id="A0A1J4QC43"/>
<keyword evidence="2" id="KW-1003">Cell membrane</keyword>
<dbReference type="PANTHER" id="PTHR32089:SF119">
    <property type="entry name" value="METHYL-ACCEPTING CHEMOTAXIS PROTEIN CTPL"/>
    <property type="match status" value="1"/>
</dbReference>
<proteinExistence type="inferred from homology"/>
<evidence type="ECO:0000256" key="8">
    <source>
        <dbReference type="ARBA" id="ARBA00029447"/>
    </source>
</evidence>
<dbReference type="Proteomes" id="UP000243073">
    <property type="component" value="Unassembled WGS sequence"/>
</dbReference>
<evidence type="ECO:0000313" key="13">
    <source>
        <dbReference type="Proteomes" id="UP000243073"/>
    </source>
</evidence>
<feature type="domain" description="HAMP" evidence="11">
    <location>
        <begin position="321"/>
        <end position="375"/>
    </location>
</feature>
<name>A0A1J4QC43_9GAMM</name>
<dbReference type="InterPro" id="IPR029151">
    <property type="entry name" value="Sensor-like_sf"/>
</dbReference>
<dbReference type="Gene3D" id="1.10.287.950">
    <property type="entry name" value="Methyl-accepting chemotaxis protein"/>
    <property type="match status" value="1"/>
</dbReference>
<dbReference type="RefSeq" id="WP_071472991.1">
    <property type="nucleotide sequence ID" value="NZ_MDKE01000025.1"/>
</dbReference>
<dbReference type="OrthoDB" id="2489132at2"/>
<protein>
    <submittedName>
        <fullName evidence="12">Chemotaxis protein</fullName>
    </submittedName>
</protein>
<dbReference type="GO" id="GO:0006935">
    <property type="term" value="P:chemotaxis"/>
    <property type="evidence" value="ECO:0007669"/>
    <property type="project" value="UniProtKB-KW"/>
</dbReference>
<keyword evidence="3" id="KW-0145">Chemotaxis</keyword>
<dbReference type="CDD" id="cd11386">
    <property type="entry name" value="MCP_signal"/>
    <property type="match status" value="1"/>
</dbReference>
<dbReference type="SUPFAM" id="SSF58104">
    <property type="entry name" value="Methyl-accepting chemotaxis protein (MCP) signaling domain"/>
    <property type="match status" value="1"/>
</dbReference>
<comment type="subcellular location">
    <subcellularLocation>
        <location evidence="1">Cell membrane</location>
        <topology evidence="1">Multi-pass membrane protein</topology>
    </subcellularLocation>
</comment>
<keyword evidence="6" id="KW-0472">Membrane</keyword>
<accession>A0A1J4QC43</accession>
<dbReference type="GO" id="GO:0005886">
    <property type="term" value="C:plasma membrane"/>
    <property type="evidence" value="ECO:0007669"/>
    <property type="project" value="UniProtKB-SubCell"/>
</dbReference>
<dbReference type="Pfam" id="PF00015">
    <property type="entry name" value="MCPsignal"/>
    <property type="match status" value="1"/>
</dbReference>
<dbReference type="CDD" id="cd18773">
    <property type="entry name" value="PDC1_HK_sensor"/>
    <property type="match status" value="1"/>
</dbReference>
<evidence type="ECO:0000256" key="7">
    <source>
        <dbReference type="ARBA" id="ARBA00023224"/>
    </source>
</evidence>
<keyword evidence="13" id="KW-1185">Reference proteome</keyword>
<evidence type="ECO:0000256" key="4">
    <source>
        <dbReference type="ARBA" id="ARBA00022692"/>
    </source>
</evidence>
<evidence type="ECO:0000256" key="3">
    <source>
        <dbReference type="ARBA" id="ARBA00022500"/>
    </source>
</evidence>
<dbReference type="Gene3D" id="3.30.450.20">
    <property type="entry name" value="PAS domain"/>
    <property type="match status" value="1"/>
</dbReference>
<dbReference type="FunFam" id="1.10.287.950:FF:000001">
    <property type="entry name" value="Methyl-accepting chemotaxis sensory transducer"/>
    <property type="match status" value="1"/>
</dbReference>
<evidence type="ECO:0000256" key="2">
    <source>
        <dbReference type="ARBA" id="ARBA00022475"/>
    </source>
</evidence>
<dbReference type="InterPro" id="IPR003660">
    <property type="entry name" value="HAMP_dom"/>
</dbReference>
<dbReference type="InterPro" id="IPR004089">
    <property type="entry name" value="MCPsignal_dom"/>
</dbReference>
<dbReference type="InterPro" id="IPR033479">
    <property type="entry name" value="dCache_1"/>
</dbReference>
<evidence type="ECO:0000313" key="12">
    <source>
        <dbReference type="EMBL" id="OIN08832.1"/>
    </source>
</evidence>
<dbReference type="Pfam" id="PF02743">
    <property type="entry name" value="dCache_1"/>
    <property type="match status" value="1"/>
</dbReference>
<evidence type="ECO:0000259" key="11">
    <source>
        <dbReference type="PROSITE" id="PS50885"/>
    </source>
</evidence>
<dbReference type="PROSITE" id="PS50885">
    <property type="entry name" value="HAMP"/>
    <property type="match status" value="1"/>
</dbReference>
<dbReference type="SMART" id="SM00304">
    <property type="entry name" value="HAMP"/>
    <property type="match status" value="2"/>
</dbReference>
<dbReference type="PROSITE" id="PS50111">
    <property type="entry name" value="CHEMOTAXIS_TRANSDUC_2"/>
    <property type="match status" value="1"/>
</dbReference>
<dbReference type="STRING" id="1414654.BFR47_15055"/>
<evidence type="ECO:0000256" key="9">
    <source>
        <dbReference type="PROSITE-ProRule" id="PRU00284"/>
    </source>
</evidence>
<reference evidence="12 13" key="1">
    <citation type="submission" date="2016-07" db="EMBL/GenBank/DDBJ databases">
        <title>Draft Genome Sequence of Oceanisphaera psychrotolerans, isolated from coastal sediment samples.</title>
        <authorList>
            <person name="Zhuo S."/>
            <person name="Ruan Z."/>
        </authorList>
    </citation>
    <scope>NUCLEOTIDE SEQUENCE [LARGE SCALE GENOMIC DNA]</scope>
    <source>
        <strain evidence="12 13">LAM-WHM-ZC</strain>
    </source>
</reference>
<dbReference type="PANTHER" id="PTHR32089">
    <property type="entry name" value="METHYL-ACCEPTING CHEMOTAXIS PROTEIN MCPB"/>
    <property type="match status" value="1"/>
</dbReference>
<dbReference type="Pfam" id="PF00672">
    <property type="entry name" value="HAMP"/>
    <property type="match status" value="1"/>
</dbReference>
<keyword evidence="7 9" id="KW-0807">Transducer</keyword>